<keyword evidence="3" id="KW-1133">Transmembrane helix</keyword>
<dbReference type="InterPro" id="IPR007016">
    <property type="entry name" value="O-antigen_ligase-rel_domated"/>
</dbReference>
<comment type="subcellular location">
    <subcellularLocation>
        <location evidence="1">Membrane</location>
        <topology evidence="1">Multi-pass membrane protein</topology>
    </subcellularLocation>
</comment>
<evidence type="ECO:0000256" key="2">
    <source>
        <dbReference type="ARBA" id="ARBA00022692"/>
    </source>
</evidence>
<evidence type="ECO:0000313" key="7">
    <source>
        <dbReference type="Proteomes" id="UP000064920"/>
    </source>
</evidence>
<dbReference type="InterPro" id="IPR051533">
    <property type="entry name" value="WaaL-like"/>
</dbReference>
<dbReference type="STRING" id="1397108.IMCC12053_2238"/>
<evidence type="ECO:0000313" key="6">
    <source>
        <dbReference type="EMBL" id="ALI56185.1"/>
    </source>
</evidence>
<evidence type="ECO:0000256" key="4">
    <source>
        <dbReference type="ARBA" id="ARBA00023136"/>
    </source>
</evidence>
<evidence type="ECO:0000259" key="5">
    <source>
        <dbReference type="Pfam" id="PF04932"/>
    </source>
</evidence>
<dbReference type="GO" id="GO:0016020">
    <property type="term" value="C:membrane"/>
    <property type="evidence" value="ECO:0007669"/>
    <property type="project" value="UniProtKB-SubCell"/>
</dbReference>
<dbReference type="PANTHER" id="PTHR37422:SF13">
    <property type="entry name" value="LIPOPOLYSACCHARIDE BIOSYNTHESIS PROTEIN PA4999-RELATED"/>
    <property type="match status" value="1"/>
</dbReference>
<accession>A0A0P0ADA4</accession>
<organism evidence="6 7">
    <name type="scientific">Celeribacter marinus</name>
    <dbReference type="NCBI Taxonomy" id="1397108"/>
    <lineage>
        <taxon>Bacteria</taxon>
        <taxon>Pseudomonadati</taxon>
        <taxon>Pseudomonadota</taxon>
        <taxon>Alphaproteobacteria</taxon>
        <taxon>Rhodobacterales</taxon>
        <taxon>Roseobacteraceae</taxon>
        <taxon>Celeribacter</taxon>
    </lineage>
</organism>
<keyword evidence="2" id="KW-0812">Transmembrane</keyword>
<evidence type="ECO:0000256" key="3">
    <source>
        <dbReference type="ARBA" id="ARBA00022989"/>
    </source>
</evidence>
<dbReference type="PANTHER" id="PTHR37422">
    <property type="entry name" value="TEICHURONIC ACID BIOSYNTHESIS PROTEIN TUAE"/>
    <property type="match status" value="1"/>
</dbReference>
<dbReference type="KEGG" id="cmar:IMCC12053_2238"/>
<keyword evidence="7" id="KW-1185">Reference proteome</keyword>
<dbReference type="PATRIC" id="fig|1397108.4.peg.2289"/>
<reference evidence="6 7" key="1">
    <citation type="submission" date="2015-05" db="EMBL/GenBank/DDBJ databases">
        <authorList>
            <person name="Wang D.B."/>
            <person name="Wang M."/>
        </authorList>
    </citation>
    <scope>NUCLEOTIDE SEQUENCE [LARGE SCALE GENOMIC DNA]</scope>
    <source>
        <strain evidence="6 7">IMCC 12053</strain>
    </source>
</reference>
<proteinExistence type="predicted"/>
<name>A0A0P0ADA4_9RHOB</name>
<keyword evidence="4" id="KW-0472">Membrane</keyword>
<dbReference type="EMBL" id="CP012023">
    <property type="protein sequence ID" value="ALI56185.1"/>
    <property type="molecule type" value="Genomic_DNA"/>
</dbReference>
<evidence type="ECO:0000256" key="1">
    <source>
        <dbReference type="ARBA" id="ARBA00004141"/>
    </source>
</evidence>
<sequence length="436" mass="48083">MRGDAGQPFAALGLTLLCLWPIGIEHFVPLIVLPVYVFVFKKTRGTPACQIHVAGSAPVYLLALFLGFVVISSAQVTQSVRLMTYTRDLMAWICATALFAHFYAHYQTYRLVDGVRPLAIAFWVIVASCAFYIVIGSIQFPSLGYLAAPDFIKTSMTGARFLLKDFGEQLYFYGFTDRVSSFFGSPIHLACVLFLLLPFALHDRQSTVGRVIVYGAALTVVFFAQARVALVLMALYPLLVGMRRAAVAPTFSPASLLAVTVIVVVCAVAILLFSQSGVAFAKEAFLERRSGSVEARTMIYTQSLEWIKQRPFWGYGTQIDVAGLEYPLGSHSTPIGLAFKYGLIACLGMMGFLMSSYVVVIQVFRRERAREASLFYGCLLSSFTCYYALITVNEFVVDLYHHLVLFAVLGALWGTRRQTCVAHDRPRATAACAIGE</sequence>
<gene>
    <name evidence="6" type="ORF">IMCC12053_2238</name>
</gene>
<dbReference type="RefSeq" id="WP_062218991.1">
    <property type="nucleotide sequence ID" value="NZ_CP012023.1"/>
</dbReference>
<dbReference type="Proteomes" id="UP000064920">
    <property type="component" value="Chromosome"/>
</dbReference>
<dbReference type="Pfam" id="PF04932">
    <property type="entry name" value="Wzy_C"/>
    <property type="match status" value="1"/>
</dbReference>
<protein>
    <recommendedName>
        <fullName evidence="5">O-antigen ligase-related domain-containing protein</fullName>
    </recommendedName>
</protein>
<feature type="domain" description="O-antigen ligase-related" evidence="5">
    <location>
        <begin position="216"/>
        <end position="347"/>
    </location>
</feature>
<dbReference type="AlphaFoldDB" id="A0A0P0ADA4"/>